<dbReference type="CDD" id="cd01285">
    <property type="entry name" value="nucleoside_deaminase"/>
    <property type="match status" value="1"/>
</dbReference>
<sequence>MNKEFLKLAVEQAQKSFNEGNFPAGAVIVKNGEVIDRDISGTFPHIHHHAESKLVDKVMVKENKQLDEYEIYTSMASCMMCTGKIYWSGIRRVYYILGQDDVDISLCYETSLTTDELKAKLNHDIVFIQDKTYFDEVLKIYKLWESKIK</sequence>
<dbReference type="Gene3D" id="3.40.140.10">
    <property type="entry name" value="Cytidine Deaminase, domain 2"/>
    <property type="match status" value="1"/>
</dbReference>
<reference evidence="2" key="2">
    <citation type="journal article" date="2021" name="Microbiome">
        <title>Successional dynamics and alternative stable states in a saline activated sludge microbial community over 9 years.</title>
        <authorList>
            <person name="Wang Y."/>
            <person name="Ye J."/>
            <person name="Ju F."/>
            <person name="Liu L."/>
            <person name="Boyd J.A."/>
            <person name="Deng Y."/>
            <person name="Parks D.H."/>
            <person name="Jiang X."/>
            <person name="Yin X."/>
            <person name="Woodcroft B.J."/>
            <person name="Tyson G.W."/>
            <person name="Hugenholtz P."/>
            <person name="Polz M.F."/>
            <person name="Zhang T."/>
        </authorList>
    </citation>
    <scope>NUCLEOTIDE SEQUENCE</scope>
    <source>
        <strain evidence="2">HKST-UBA13</strain>
    </source>
</reference>
<evidence type="ECO:0000313" key="2">
    <source>
        <dbReference type="EMBL" id="MCA9380916.1"/>
    </source>
</evidence>
<dbReference type="GO" id="GO:0003824">
    <property type="term" value="F:catalytic activity"/>
    <property type="evidence" value="ECO:0007669"/>
    <property type="project" value="InterPro"/>
</dbReference>
<dbReference type="Pfam" id="PF00383">
    <property type="entry name" value="dCMP_cyt_deam_1"/>
    <property type="match status" value="1"/>
</dbReference>
<gene>
    <name evidence="2" type="ORF">KC678_01495</name>
</gene>
<feature type="domain" description="CMP/dCMP-type deaminase" evidence="1">
    <location>
        <begin position="1"/>
        <end position="109"/>
    </location>
</feature>
<dbReference type="SUPFAM" id="SSF53927">
    <property type="entry name" value="Cytidine deaminase-like"/>
    <property type="match status" value="1"/>
</dbReference>
<dbReference type="EMBL" id="JAGQLJ010000029">
    <property type="protein sequence ID" value="MCA9380916.1"/>
    <property type="molecule type" value="Genomic_DNA"/>
</dbReference>
<dbReference type="Proteomes" id="UP000775877">
    <property type="component" value="Unassembled WGS sequence"/>
</dbReference>
<name>A0A955IAT0_9BACT</name>
<dbReference type="PANTHER" id="PTHR11079">
    <property type="entry name" value="CYTOSINE DEAMINASE FAMILY MEMBER"/>
    <property type="match status" value="1"/>
</dbReference>
<dbReference type="AlphaFoldDB" id="A0A955IAT0"/>
<dbReference type="PROSITE" id="PS51747">
    <property type="entry name" value="CYT_DCMP_DEAMINASES_2"/>
    <property type="match status" value="1"/>
</dbReference>
<dbReference type="PANTHER" id="PTHR11079:SF179">
    <property type="entry name" value="TRNA(ADENINE(34)) DEAMINASE, CHLOROPLASTIC"/>
    <property type="match status" value="1"/>
</dbReference>
<evidence type="ECO:0000313" key="3">
    <source>
        <dbReference type="Proteomes" id="UP000775877"/>
    </source>
</evidence>
<evidence type="ECO:0000259" key="1">
    <source>
        <dbReference type="PROSITE" id="PS51747"/>
    </source>
</evidence>
<proteinExistence type="predicted"/>
<comment type="caution">
    <text evidence="2">The sequence shown here is derived from an EMBL/GenBank/DDBJ whole genome shotgun (WGS) entry which is preliminary data.</text>
</comment>
<accession>A0A955IAT0</accession>
<reference evidence="2" key="1">
    <citation type="submission" date="2020-04" db="EMBL/GenBank/DDBJ databases">
        <authorList>
            <person name="Zhang T."/>
        </authorList>
    </citation>
    <scope>NUCLEOTIDE SEQUENCE</scope>
    <source>
        <strain evidence="2">HKST-UBA13</strain>
    </source>
</reference>
<protein>
    <submittedName>
        <fullName evidence="2">Nucleoside deaminase</fullName>
    </submittedName>
</protein>
<dbReference type="InterPro" id="IPR002125">
    <property type="entry name" value="CMP_dCMP_dom"/>
</dbReference>
<dbReference type="InterPro" id="IPR016193">
    <property type="entry name" value="Cytidine_deaminase-like"/>
</dbReference>
<organism evidence="2 3">
    <name type="scientific">Candidatus Dojkabacteria bacterium</name>
    <dbReference type="NCBI Taxonomy" id="2099670"/>
    <lineage>
        <taxon>Bacteria</taxon>
        <taxon>Candidatus Dojkabacteria</taxon>
    </lineage>
</organism>